<dbReference type="AlphaFoldDB" id="A0A2V1DEK0"/>
<name>A0A2V1DEK0_9PLEO</name>
<dbReference type="OrthoDB" id="191139at2759"/>
<accession>A0A2V1DEK0</accession>
<protein>
    <submittedName>
        <fullName evidence="4">NAD(P)-binding protein</fullName>
    </submittedName>
</protein>
<dbReference type="PANTHER" id="PTHR24320">
    <property type="entry name" value="RETINOL DEHYDROGENASE"/>
    <property type="match status" value="1"/>
</dbReference>
<dbReference type="InterPro" id="IPR036291">
    <property type="entry name" value="NAD(P)-bd_dom_sf"/>
</dbReference>
<reference evidence="4 5" key="1">
    <citation type="journal article" date="2018" name="Sci. Rep.">
        <title>Comparative genomics provides insights into the lifestyle and reveals functional heterogeneity of dark septate endophytic fungi.</title>
        <authorList>
            <person name="Knapp D.G."/>
            <person name="Nemeth J.B."/>
            <person name="Barry K."/>
            <person name="Hainaut M."/>
            <person name="Henrissat B."/>
            <person name="Johnson J."/>
            <person name="Kuo A."/>
            <person name="Lim J.H.P."/>
            <person name="Lipzen A."/>
            <person name="Nolan M."/>
            <person name="Ohm R.A."/>
            <person name="Tamas L."/>
            <person name="Grigoriev I.V."/>
            <person name="Spatafora J.W."/>
            <person name="Nagy L.G."/>
            <person name="Kovacs G.M."/>
        </authorList>
    </citation>
    <scope>NUCLEOTIDE SEQUENCE [LARGE SCALE GENOMIC DNA]</scope>
    <source>
        <strain evidence="4 5">DSE2036</strain>
    </source>
</reference>
<evidence type="ECO:0000256" key="1">
    <source>
        <dbReference type="ARBA" id="ARBA00006484"/>
    </source>
</evidence>
<keyword evidence="2" id="KW-0521">NADP</keyword>
<dbReference type="SUPFAM" id="SSF51735">
    <property type="entry name" value="NAD(P)-binding Rossmann-fold domains"/>
    <property type="match status" value="1"/>
</dbReference>
<dbReference type="PANTHER" id="PTHR24320:SF282">
    <property type="entry name" value="WW DOMAIN-CONTAINING OXIDOREDUCTASE"/>
    <property type="match status" value="1"/>
</dbReference>
<evidence type="ECO:0000256" key="3">
    <source>
        <dbReference type="ARBA" id="ARBA00023002"/>
    </source>
</evidence>
<keyword evidence="5" id="KW-1185">Reference proteome</keyword>
<dbReference type="GO" id="GO:0016491">
    <property type="term" value="F:oxidoreductase activity"/>
    <property type="evidence" value="ECO:0007669"/>
    <property type="project" value="UniProtKB-KW"/>
</dbReference>
<proteinExistence type="inferred from homology"/>
<dbReference type="EMBL" id="KZ805462">
    <property type="protein sequence ID" value="PVH96540.1"/>
    <property type="molecule type" value="Genomic_DNA"/>
</dbReference>
<organism evidence="4 5">
    <name type="scientific">Periconia macrospinosa</name>
    <dbReference type="NCBI Taxonomy" id="97972"/>
    <lineage>
        <taxon>Eukaryota</taxon>
        <taxon>Fungi</taxon>
        <taxon>Dikarya</taxon>
        <taxon>Ascomycota</taxon>
        <taxon>Pezizomycotina</taxon>
        <taxon>Dothideomycetes</taxon>
        <taxon>Pleosporomycetidae</taxon>
        <taxon>Pleosporales</taxon>
        <taxon>Massarineae</taxon>
        <taxon>Periconiaceae</taxon>
        <taxon>Periconia</taxon>
    </lineage>
</organism>
<sequence>MTAMNLIGPFAQHFDGFGYHTVAHLAKHGAHVYMGARSASKAATAISSIKTQHPTANITHLQLDHTNLTSVVAATTHFLTLETSLHGLVNNAGIMASPYSLTRDNHEIQFQTNYLAHWVLTTRLLPLLLHTSKTLPAGSVRIVNVSSSGHLRAPKGGIHFADPSLASSSNNNTPWYRYGQSKLANILHSHTLHTTYGPGSASARNGDGEIWTTSVHPGVVATNLTTTVDTSESTFSYIVWVMRKLGLVMESDEGSWTNVYCVAGQGMKREESGKYMDVHKRMGEIWWLSGYAKDKGLAERLEGWTREVMGREGWVGE</sequence>
<evidence type="ECO:0000313" key="5">
    <source>
        <dbReference type="Proteomes" id="UP000244855"/>
    </source>
</evidence>
<dbReference type="InterPro" id="IPR002347">
    <property type="entry name" value="SDR_fam"/>
</dbReference>
<dbReference type="Gene3D" id="3.40.50.720">
    <property type="entry name" value="NAD(P)-binding Rossmann-like Domain"/>
    <property type="match status" value="1"/>
</dbReference>
<dbReference type="Proteomes" id="UP000244855">
    <property type="component" value="Unassembled WGS sequence"/>
</dbReference>
<evidence type="ECO:0000313" key="4">
    <source>
        <dbReference type="EMBL" id="PVH96540.1"/>
    </source>
</evidence>
<evidence type="ECO:0000256" key="2">
    <source>
        <dbReference type="ARBA" id="ARBA00022857"/>
    </source>
</evidence>
<gene>
    <name evidence="4" type="ORF">DM02DRAFT_674759</name>
</gene>
<keyword evidence="3" id="KW-0560">Oxidoreductase</keyword>
<dbReference type="Pfam" id="PF00106">
    <property type="entry name" value="adh_short"/>
    <property type="match status" value="1"/>
</dbReference>
<dbReference type="STRING" id="97972.A0A2V1DEK0"/>
<comment type="similarity">
    <text evidence="1">Belongs to the short-chain dehydrogenases/reductases (SDR) family.</text>
</comment>